<dbReference type="InterPro" id="IPR035906">
    <property type="entry name" value="MetI-like_sf"/>
</dbReference>
<comment type="subcellular location">
    <subcellularLocation>
        <location evidence="1 7">Cell membrane</location>
        <topology evidence="1 7">Multi-pass membrane protein</topology>
    </subcellularLocation>
</comment>
<evidence type="ECO:0000256" key="4">
    <source>
        <dbReference type="ARBA" id="ARBA00022692"/>
    </source>
</evidence>
<protein>
    <submittedName>
        <fullName evidence="9">Protein lplB</fullName>
    </submittedName>
</protein>
<feature type="transmembrane region" description="Helical" evidence="7">
    <location>
        <begin position="92"/>
        <end position="113"/>
    </location>
</feature>
<accession>A0A2V5K4S1</accession>
<dbReference type="InterPro" id="IPR000515">
    <property type="entry name" value="MetI-like"/>
</dbReference>
<gene>
    <name evidence="9" type="ORF">DLM86_12440</name>
</gene>
<feature type="transmembrane region" description="Helical" evidence="7">
    <location>
        <begin position="27"/>
        <end position="46"/>
    </location>
</feature>
<dbReference type="RefSeq" id="WP_110840342.1">
    <property type="nucleotide sequence ID" value="NZ_QJVJ01000005.1"/>
</dbReference>
<evidence type="ECO:0000256" key="2">
    <source>
        <dbReference type="ARBA" id="ARBA00022448"/>
    </source>
</evidence>
<dbReference type="PANTHER" id="PTHR43227">
    <property type="entry name" value="BLL4140 PROTEIN"/>
    <property type="match status" value="1"/>
</dbReference>
<evidence type="ECO:0000256" key="6">
    <source>
        <dbReference type="ARBA" id="ARBA00023136"/>
    </source>
</evidence>
<feature type="transmembrane region" description="Helical" evidence="7">
    <location>
        <begin position="282"/>
        <end position="301"/>
    </location>
</feature>
<feature type="transmembrane region" description="Helical" evidence="7">
    <location>
        <begin position="134"/>
        <end position="155"/>
    </location>
</feature>
<keyword evidence="6 7" id="KW-0472">Membrane</keyword>
<keyword evidence="4 7" id="KW-0812">Transmembrane</keyword>
<comment type="similarity">
    <text evidence="7">Belongs to the binding-protein-dependent transport system permease family.</text>
</comment>
<organism evidence="9 10">
    <name type="scientific">Paenibacillus flagellatus</name>
    <dbReference type="NCBI Taxonomy" id="2211139"/>
    <lineage>
        <taxon>Bacteria</taxon>
        <taxon>Bacillati</taxon>
        <taxon>Bacillota</taxon>
        <taxon>Bacilli</taxon>
        <taxon>Bacillales</taxon>
        <taxon>Paenibacillaceae</taxon>
        <taxon>Paenibacillus</taxon>
    </lineage>
</organism>
<evidence type="ECO:0000313" key="9">
    <source>
        <dbReference type="EMBL" id="PYI54281.1"/>
    </source>
</evidence>
<keyword evidence="3" id="KW-1003">Cell membrane</keyword>
<evidence type="ECO:0000259" key="8">
    <source>
        <dbReference type="PROSITE" id="PS50928"/>
    </source>
</evidence>
<feature type="transmembrane region" description="Helical" evidence="7">
    <location>
        <begin position="223"/>
        <end position="246"/>
    </location>
</feature>
<dbReference type="OrthoDB" id="9785836at2"/>
<proteinExistence type="inferred from homology"/>
<dbReference type="GO" id="GO:0005886">
    <property type="term" value="C:plasma membrane"/>
    <property type="evidence" value="ECO:0007669"/>
    <property type="project" value="UniProtKB-SubCell"/>
</dbReference>
<dbReference type="PANTHER" id="PTHR43227:SF11">
    <property type="entry name" value="BLL4140 PROTEIN"/>
    <property type="match status" value="1"/>
</dbReference>
<dbReference type="EMBL" id="QJVJ01000005">
    <property type="protein sequence ID" value="PYI54281.1"/>
    <property type="molecule type" value="Genomic_DNA"/>
</dbReference>
<dbReference type="Gene3D" id="1.10.3720.10">
    <property type="entry name" value="MetI-like"/>
    <property type="match status" value="1"/>
</dbReference>
<dbReference type="CDD" id="cd06261">
    <property type="entry name" value="TM_PBP2"/>
    <property type="match status" value="1"/>
</dbReference>
<comment type="caution">
    <text evidence="9">The sequence shown here is derived from an EMBL/GenBank/DDBJ whole genome shotgun (WGS) entry which is preliminary data.</text>
</comment>
<evidence type="ECO:0000256" key="7">
    <source>
        <dbReference type="RuleBase" id="RU363032"/>
    </source>
</evidence>
<evidence type="ECO:0000256" key="1">
    <source>
        <dbReference type="ARBA" id="ARBA00004651"/>
    </source>
</evidence>
<keyword evidence="2 7" id="KW-0813">Transport</keyword>
<feature type="transmembrane region" description="Helical" evidence="7">
    <location>
        <begin position="175"/>
        <end position="203"/>
    </location>
</feature>
<feature type="domain" description="ABC transmembrane type-1" evidence="8">
    <location>
        <begin position="88"/>
        <end position="303"/>
    </location>
</feature>
<keyword evidence="10" id="KW-1185">Reference proteome</keyword>
<evidence type="ECO:0000256" key="3">
    <source>
        <dbReference type="ARBA" id="ARBA00022475"/>
    </source>
</evidence>
<dbReference type="InterPro" id="IPR050809">
    <property type="entry name" value="UgpAE/MalFG_permease"/>
</dbReference>
<dbReference type="SUPFAM" id="SSF161098">
    <property type="entry name" value="MetI-like"/>
    <property type="match status" value="1"/>
</dbReference>
<reference evidence="9 10" key="1">
    <citation type="submission" date="2018-05" db="EMBL/GenBank/DDBJ databases">
        <title>Paenibacillus flagellatus sp. nov., isolated from selenium mineral soil.</title>
        <authorList>
            <person name="Dai X."/>
        </authorList>
    </citation>
    <scope>NUCLEOTIDE SEQUENCE [LARGE SCALE GENOMIC DNA]</scope>
    <source>
        <strain evidence="9 10">DXL2</strain>
    </source>
</reference>
<dbReference type="GO" id="GO:0055085">
    <property type="term" value="P:transmembrane transport"/>
    <property type="evidence" value="ECO:0007669"/>
    <property type="project" value="InterPro"/>
</dbReference>
<evidence type="ECO:0000256" key="5">
    <source>
        <dbReference type="ARBA" id="ARBA00022989"/>
    </source>
</evidence>
<dbReference type="Proteomes" id="UP000247476">
    <property type="component" value="Unassembled WGS sequence"/>
</dbReference>
<name>A0A2V5K4S1_9BACL</name>
<keyword evidence="5 7" id="KW-1133">Transmembrane helix</keyword>
<sequence>MKPAWEAGADASTVRLRRLQRAVRRNIPLYFLFVPVIVFFAIFKYAPMFGLVIAFKDYNFADGIMGSPWVGLKHYEMIFGNPQMLQIIRNTLLLSILGIVVGFPVPIALAIMLNEVRRRWFKQWVQTLVYLPHFLNWVIVGGIVITIFSQQSGIVNHWVEKWTGEAFPFLYNETSWVAIFIGSGIWKGAGWGAIIYLAALTAIDPHLYEAAGIDGAGKWRQMVHVTLPGISPTVVLVLILSIGNVMEVGFEQVTNLQNQGVSDVSEVISTYMYKFGLQRAQFSLSTAMGLFESLVGLLLVVTANRIARAYNHELW</sequence>
<dbReference type="Pfam" id="PF00528">
    <property type="entry name" value="BPD_transp_1"/>
    <property type="match status" value="1"/>
</dbReference>
<evidence type="ECO:0000313" key="10">
    <source>
        <dbReference type="Proteomes" id="UP000247476"/>
    </source>
</evidence>
<dbReference type="PROSITE" id="PS50928">
    <property type="entry name" value="ABC_TM1"/>
    <property type="match status" value="1"/>
</dbReference>
<dbReference type="AlphaFoldDB" id="A0A2V5K4S1"/>